<dbReference type="PANTHER" id="PTHR42711:SF5">
    <property type="entry name" value="ABC TRANSPORTER ATP-BINDING PROTEIN NATA"/>
    <property type="match status" value="1"/>
</dbReference>
<keyword evidence="4 6" id="KW-0067">ATP-binding</keyword>
<proteinExistence type="inferred from homology"/>
<evidence type="ECO:0000256" key="3">
    <source>
        <dbReference type="ARBA" id="ARBA00022741"/>
    </source>
</evidence>
<reference evidence="6" key="1">
    <citation type="journal article" date="2020" name="mSystems">
        <title>Genome- and Community-Level Interaction Insights into Carbon Utilization and Element Cycling Functions of Hydrothermarchaeota in Hydrothermal Sediment.</title>
        <authorList>
            <person name="Zhou Z."/>
            <person name="Liu Y."/>
            <person name="Xu W."/>
            <person name="Pan J."/>
            <person name="Luo Z.H."/>
            <person name="Li M."/>
        </authorList>
    </citation>
    <scope>NUCLEOTIDE SEQUENCE [LARGE SCALE GENOMIC DNA]</scope>
    <source>
        <strain evidence="6">SpSt-637</strain>
    </source>
</reference>
<dbReference type="EMBL" id="DTBD01000020">
    <property type="protein sequence ID" value="HGQ64134.1"/>
    <property type="molecule type" value="Genomic_DNA"/>
</dbReference>
<evidence type="ECO:0000259" key="5">
    <source>
        <dbReference type="Pfam" id="PF13304"/>
    </source>
</evidence>
<dbReference type="GO" id="GO:0016887">
    <property type="term" value="F:ATP hydrolysis activity"/>
    <property type="evidence" value="ECO:0007669"/>
    <property type="project" value="InterPro"/>
</dbReference>
<dbReference type="GO" id="GO:0005524">
    <property type="term" value="F:ATP binding"/>
    <property type="evidence" value="ECO:0007669"/>
    <property type="project" value="UniProtKB-KW"/>
</dbReference>
<sequence>MDKNIIKERSRMLIEKMGLSTDIKRKVGKYRGGMKRRLSLILSLIHDPEVLFLDEPTVGMDPQSRRAVWDLINELKKLGKTVFLTTHYMEEAEELCDRLAIIDHGKIIALGTPKELISKYNVKNLEDVFIALTGRKIREGM</sequence>
<dbReference type="PANTHER" id="PTHR42711">
    <property type="entry name" value="ABC TRANSPORTER ATP-BINDING PROTEIN"/>
    <property type="match status" value="1"/>
</dbReference>
<keyword evidence="3" id="KW-0547">Nucleotide-binding</keyword>
<accession>A0A7C4JIZ5</accession>
<evidence type="ECO:0000256" key="4">
    <source>
        <dbReference type="ARBA" id="ARBA00022840"/>
    </source>
</evidence>
<comment type="caution">
    <text evidence="6">The sequence shown here is derived from an EMBL/GenBank/DDBJ whole genome shotgun (WGS) entry which is preliminary data.</text>
</comment>
<name>A0A7C4JIZ5_9CREN</name>
<dbReference type="AlphaFoldDB" id="A0A7C4JIZ5"/>
<keyword evidence="2" id="KW-0813">Transport</keyword>
<dbReference type="InterPro" id="IPR050763">
    <property type="entry name" value="ABC_transporter_ATP-binding"/>
</dbReference>
<organism evidence="6">
    <name type="scientific">Ignisphaera aggregans</name>
    <dbReference type="NCBI Taxonomy" id="334771"/>
    <lineage>
        <taxon>Archaea</taxon>
        <taxon>Thermoproteota</taxon>
        <taxon>Thermoprotei</taxon>
        <taxon>Desulfurococcales</taxon>
        <taxon>Desulfurococcaceae</taxon>
        <taxon>Ignisphaera</taxon>
    </lineage>
</organism>
<feature type="domain" description="ATPase AAA-type core" evidence="5">
    <location>
        <begin position="33"/>
        <end position="87"/>
    </location>
</feature>
<gene>
    <name evidence="6" type="ORF">ENU08_02685</name>
</gene>
<evidence type="ECO:0000256" key="2">
    <source>
        <dbReference type="ARBA" id="ARBA00022448"/>
    </source>
</evidence>
<comment type="similarity">
    <text evidence="1">Belongs to the ABC transporter superfamily.</text>
</comment>
<dbReference type="Gene3D" id="3.40.50.300">
    <property type="entry name" value="P-loop containing nucleotide triphosphate hydrolases"/>
    <property type="match status" value="1"/>
</dbReference>
<dbReference type="InterPro" id="IPR003959">
    <property type="entry name" value="ATPase_AAA_core"/>
</dbReference>
<evidence type="ECO:0000313" key="6">
    <source>
        <dbReference type="EMBL" id="HGQ64134.1"/>
    </source>
</evidence>
<dbReference type="Pfam" id="PF13304">
    <property type="entry name" value="AAA_21"/>
    <property type="match status" value="1"/>
</dbReference>
<evidence type="ECO:0000256" key="1">
    <source>
        <dbReference type="ARBA" id="ARBA00005417"/>
    </source>
</evidence>
<protein>
    <submittedName>
        <fullName evidence="6">ATP-binding cassette domain-containing protein</fullName>
    </submittedName>
</protein>
<dbReference type="InterPro" id="IPR027417">
    <property type="entry name" value="P-loop_NTPase"/>
</dbReference>
<dbReference type="SUPFAM" id="SSF52540">
    <property type="entry name" value="P-loop containing nucleoside triphosphate hydrolases"/>
    <property type="match status" value="1"/>
</dbReference>